<evidence type="ECO:0000313" key="18">
    <source>
        <dbReference type="Proteomes" id="UP000836402"/>
    </source>
</evidence>
<proteinExistence type="inferred from homology"/>
<dbReference type="InterPro" id="IPR036770">
    <property type="entry name" value="Ankyrin_rpt-contain_sf"/>
</dbReference>
<gene>
    <name evidence="16" type="ORF">A4X03_0g5820</name>
    <name evidence="15" type="ORF">JKIAZH3_G228</name>
</gene>
<reference evidence="15" key="3">
    <citation type="submission" date="2020-10" db="EMBL/GenBank/DDBJ databases">
        <authorList>
            <person name="Sedaghatjoo S."/>
        </authorList>
    </citation>
    <scope>NUCLEOTIDE SEQUENCE</scope>
    <source>
        <strain evidence="15">AZH3</strain>
    </source>
</reference>
<comment type="similarity">
    <text evidence="2">Belongs to the DHHC palmitoyltransferase family. AKR/ZDHHC17 subfamily.</text>
</comment>
<evidence type="ECO:0000313" key="16">
    <source>
        <dbReference type="EMBL" id="KAE8253700.1"/>
    </source>
</evidence>
<dbReference type="InterPro" id="IPR002110">
    <property type="entry name" value="Ankyrin_rpt"/>
</dbReference>
<dbReference type="PANTHER" id="PTHR24161:SF85">
    <property type="entry name" value="PALMITOYLTRANSFERASE HIP14"/>
    <property type="match status" value="1"/>
</dbReference>
<dbReference type="Gene3D" id="1.25.40.20">
    <property type="entry name" value="Ankyrin repeat-containing domain"/>
    <property type="match status" value="2"/>
</dbReference>
<dbReference type="SUPFAM" id="SSF48403">
    <property type="entry name" value="Ankyrin repeat"/>
    <property type="match status" value="1"/>
</dbReference>
<sequence length="842" mass="90469">MTSLLGGAKAAQATVGAIDTSASASGSGTGAGAGFETTTIRPQERIPGFDDDDDPAKHSIHTAAQHGDLETIRHLLDSQLASPAERDEDGITPLHWAAINNHVGICAFLLDRDAPIDALGGDLVASPLQWAARSGHLNVMHLLLARGADPLIKDAQGFNSLHLTTHSSAIMPLLYLLQHPAFQGVAAEYGSLESHTSDTAAIDVPDAQGHTALMWAAYQGDGISIDILLKLGAQINRHDHAGLTPLHWGVVKGNRLCIRKLAQAGADFWAKERDGKTARDMAVELKSIVAYRAALADAGFEADGRRKRTACMALAPNNLRVSERLTRLGVLLLPLITLSLVFSTQTLLPWFTGLPMAAAELFAMHHVITRVLLNDKQDGSLKRSPYFLGIVGGSVVLVGWEWARKLVNHTPAHATANFIFAFAIALCAYNLFRAATMEPGYAPCPATDIERRESIEGLFQQGRLNGLNWCIPCMTRRPIRSKHCHICNRCVARHDHHCPWVSNCIGVNNHRQFMIFLISLIVGICSFIWLAYNYYALNAPAYVPDLTSSCILPSSVCAATTYDTYLFTLACWSGLQLTWTIILLIAQSWQIMRQLTTLEVSNLGRYGYMGGKSGASANAQTGMVERATAAVQASQEASKAAQALRQQQQAAAAASGTEDEIGASAEGGGSIGGRDGGLLPLHSPATQPVPPTQQGLNQHRHAPGFLAHLGGAGNWVLSIVGLDLYTRGKAGEGLKRAANAGNPFDRGFITNCEDFWTRGKKLGVRYEELYDVPPMGFGNQPVQHDNNDDGDDDDAGVDSRGGSRRRWSMWGAVRNAGRGRGGGDESSRPGQSEYSLVPGAVV</sequence>
<evidence type="ECO:0000256" key="1">
    <source>
        <dbReference type="ARBA" id="ARBA00004141"/>
    </source>
</evidence>
<keyword evidence="8" id="KW-0564">Palmitate</keyword>
<comment type="domain">
    <text evidence="12">The DHHC domain is required for palmitoyltransferase activity.</text>
</comment>
<dbReference type="AlphaFoldDB" id="A0A177V922"/>
<comment type="subcellular location">
    <subcellularLocation>
        <location evidence="1">Membrane</location>
        <topology evidence="1">Multi-pass membrane protein</topology>
    </subcellularLocation>
</comment>
<evidence type="ECO:0000256" key="8">
    <source>
        <dbReference type="ARBA" id="ARBA00023139"/>
    </source>
</evidence>
<protein>
    <recommendedName>
        <fullName evidence="12">Palmitoyltransferase</fullName>
        <ecNumber evidence="12">2.3.1.225</ecNumber>
    </recommendedName>
</protein>
<feature type="region of interest" description="Disordered" evidence="13">
    <location>
        <begin position="774"/>
        <end position="842"/>
    </location>
</feature>
<feature type="repeat" description="ANK" evidence="11">
    <location>
        <begin position="89"/>
        <end position="121"/>
    </location>
</feature>
<evidence type="ECO:0000256" key="2">
    <source>
        <dbReference type="ARBA" id="ARBA00010104"/>
    </source>
</evidence>
<feature type="compositionally biased region" description="Gly residues" evidence="13">
    <location>
        <begin position="665"/>
        <end position="676"/>
    </location>
</feature>
<dbReference type="SMART" id="SM00248">
    <property type="entry name" value="ANK"/>
    <property type="match status" value="5"/>
</dbReference>
<dbReference type="InterPro" id="IPR001594">
    <property type="entry name" value="Palmitoyltrfase_DHHC"/>
</dbReference>
<feature type="region of interest" description="Disordered" evidence="13">
    <location>
        <begin position="20"/>
        <end position="59"/>
    </location>
</feature>
<keyword evidence="6 11" id="KW-0040">ANK repeat</keyword>
<accession>A0A177V922</accession>
<comment type="caution">
    <text evidence="16">The sequence shown here is derived from an EMBL/GenBank/DDBJ whole genome shotgun (WGS) entry which is preliminary data.</text>
</comment>
<dbReference type="Pfam" id="PF01529">
    <property type="entry name" value="DHHC"/>
    <property type="match status" value="1"/>
</dbReference>
<feature type="transmembrane region" description="Helical" evidence="12">
    <location>
        <begin position="513"/>
        <end position="532"/>
    </location>
</feature>
<evidence type="ECO:0000256" key="13">
    <source>
        <dbReference type="SAM" id="MobiDB-lite"/>
    </source>
</evidence>
<evidence type="ECO:0000313" key="17">
    <source>
        <dbReference type="Proteomes" id="UP000077671"/>
    </source>
</evidence>
<dbReference type="EMBL" id="CAJHJG010006841">
    <property type="protein sequence ID" value="CAD6959907.1"/>
    <property type="molecule type" value="Genomic_DNA"/>
</dbReference>
<dbReference type="PROSITE" id="PS50216">
    <property type="entry name" value="DHHC"/>
    <property type="match status" value="1"/>
</dbReference>
<keyword evidence="3 12" id="KW-0812">Transmembrane</keyword>
<evidence type="ECO:0000256" key="12">
    <source>
        <dbReference type="RuleBase" id="RU079119"/>
    </source>
</evidence>
<dbReference type="PROSITE" id="PS50297">
    <property type="entry name" value="ANK_REP_REGION"/>
    <property type="match status" value="4"/>
</dbReference>
<feature type="repeat" description="ANK" evidence="11">
    <location>
        <begin position="126"/>
        <end position="155"/>
    </location>
</feature>
<dbReference type="GO" id="GO:0016020">
    <property type="term" value="C:membrane"/>
    <property type="evidence" value="ECO:0007669"/>
    <property type="project" value="UniProtKB-SubCell"/>
</dbReference>
<organism evidence="16 17">
    <name type="scientific">Tilletia caries</name>
    <name type="common">wheat bunt fungus</name>
    <dbReference type="NCBI Taxonomy" id="13290"/>
    <lineage>
        <taxon>Eukaryota</taxon>
        <taxon>Fungi</taxon>
        <taxon>Dikarya</taxon>
        <taxon>Basidiomycota</taxon>
        <taxon>Ustilaginomycotina</taxon>
        <taxon>Exobasidiomycetes</taxon>
        <taxon>Tilletiales</taxon>
        <taxon>Tilletiaceae</taxon>
        <taxon>Tilletia</taxon>
    </lineage>
</organism>
<reference evidence="16" key="1">
    <citation type="submission" date="2016-04" db="EMBL/GenBank/DDBJ databases">
        <authorList>
            <person name="Nguyen H.D."/>
            <person name="Kesanakurti P."/>
            <person name="Cullis J."/>
            <person name="Levesque C.A."/>
            <person name="Hambleton S."/>
        </authorList>
    </citation>
    <scope>NUCLEOTIDE SEQUENCE</scope>
    <source>
        <strain evidence="16">DAOMC 238032</strain>
    </source>
</reference>
<dbReference type="Proteomes" id="UP000836402">
    <property type="component" value="Unassembled WGS sequence"/>
</dbReference>
<evidence type="ECO:0000256" key="3">
    <source>
        <dbReference type="ARBA" id="ARBA00022692"/>
    </source>
</evidence>
<evidence type="ECO:0000256" key="5">
    <source>
        <dbReference type="ARBA" id="ARBA00022989"/>
    </source>
</evidence>
<evidence type="ECO:0000259" key="14">
    <source>
        <dbReference type="Pfam" id="PF01529"/>
    </source>
</evidence>
<reference evidence="16" key="2">
    <citation type="journal article" date="2019" name="IMA Fungus">
        <title>Genome sequencing and comparison of five Tilletia species to identify candidate genes for the detection of regulated species infecting wheat.</title>
        <authorList>
            <person name="Nguyen H.D.T."/>
            <person name="Sultana T."/>
            <person name="Kesanakurti P."/>
            <person name="Hambleton S."/>
        </authorList>
    </citation>
    <scope>NUCLEOTIDE SEQUENCE</scope>
    <source>
        <strain evidence="16">DAOMC 238032</strain>
    </source>
</reference>
<dbReference type="EMBL" id="LWDD02000993">
    <property type="protein sequence ID" value="KAE8253700.1"/>
    <property type="molecule type" value="Genomic_DNA"/>
</dbReference>
<keyword evidence="12" id="KW-0808">Transferase</keyword>
<dbReference type="GO" id="GO:0019706">
    <property type="term" value="F:protein-cysteine S-palmitoyltransferase activity"/>
    <property type="evidence" value="ECO:0007669"/>
    <property type="project" value="UniProtKB-EC"/>
</dbReference>
<evidence type="ECO:0000256" key="7">
    <source>
        <dbReference type="ARBA" id="ARBA00023136"/>
    </source>
</evidence>
<keyword evidence="7 12" id="KW-0472">Membrane</keyword>
<evidence type="ECO:0000313" key="15">
    <source>
        <dbReference type="EMBL" id="CAD6959907.1"/>
    </source>
</evidence>
<keyword evidence="12" id="KW-0012">Acyltransferase</keyword>
<keyword evidence="9" id="KW-0449">Lipoprotein</keyword>
<feature type="transmembrane region" description="Helical" evidence="12">
    <location>
        <begin position="565"/>
        <end position="586"/>
    </location>
</feature>
<dbReference type="Proteomes" id="UP000077671">
    <property type="component" value="Unassembled WGS sequence"/>
</dbReference>
<name>A0A177V922_9BASI</name>
<dbReference type="EC" id="2.3.1.225" evidence="12"/>
<keyword evidence="18" id="KW-1185">Reference proteome</keyword>
<dbReference type="Pfam" id="PF12796">
    <property type="entry name" value="Ank_2"/>
    <property type="match status" value="2"/>
</dbReference>
<dbReference type="PANTHER" id="PTHR24161">
    <property type="entry name" value="ANK_REP_REGION DOMAIN-CONTAINING PROTEIN-RELATED"/>
    <property type="match status" value="1"/>
</dbReference>
<dbReference type="PROSITE" id="PS50088">
    <property type="entry name" value="ANK_REPEAT"/>
    <property type="match status" value="4"/>
</dbReference>
<feature type="repeat" description="ANK" evidence="11">
    <location>
        <begin position="241"/>
        <end position="273"/>
    </location>
</feature>
<feature type="domain" description="Palmitoyltransferase DHHC" evidence="14">
    <location>
        <begin position="466"/>
        <end position="600"/>
    </location>
</feature>
<feature type="transmembrane region" description="Helical" evidence="12">
    <location>
        <begin position="385"/>
        <end position="403"/>
    </location>
</feature>
<evidence type="ECO:0000256" key="6">
    <source>
        <dbReference type="ARBA" id="ARBA00023043"/>
    </source>
</evidence>
<comment type="catalytic activity">
    <reaction evidence="10 12">
        <text>L-cysteinyl-[protein] + hexadecanoyl-CoA = S-hexadecanoyl-L-cysteinyl-[protein] + CoA</text>
        <dbReference type="Rhea" id="RHEA:36683"/>
        <dbReference type="Rhea" id="RHEA-COMP:10131"/>
        <dbReference type="Rhea" id="RHEA-COMP:11032"/>
        <dbReference type="ChEBI" id="CHEBI:29950"/>
        <dbReference type="ChEBI" id="CHEBI:57287"/>
        <dbReference type="ChEBI" id="CHEBI:57379"/>
        <dbReference type="ChEBI" id="CHEBI:74151"/>
        <dbReference type="EC" id="2.3.1.225"/>
    </reaction>
</comment>
<evidence type="ECO:0000256" key="9">
    <source>
        <dbReference type="ARBA" id="ARBA00023288"/>
    </source>
</evidence>
<keyword evidence="4" id="KW-0677">Repeat</keyword>
<evidence type="ECO:0000256" key="4">
    <source>
        <dbReference type="ARBA" id="ARBA00022737"/>
    </source>
</evidence>
<feature type="repeat" description="ANK" evidence="11">
    <location>
        <begin position="208"/>
        <end position="240"/>
    </location>
</feature>
<keyword evidence="5 12" id="KW-1133">Transmembrane helix</keyword>
<feature type="region of interest" description="Disordered" evidence="13">
    <location>
        <begin position="651"/>
        <end position="698"/>
    </location>
</feature>
<evidence type="ECO:0000256" key="11">
    <source>
        <dbReference type="PROSITE-ProRule" id="PRU00023"/>
    </source>
</evidence>
<evidence type="ECO:0000256" key="10">
    <source>
        <dbReference type="ARBA" id="ARBA00048048"/>
    </source>
</evidence>
<feature type="transmembrane region" description="Helical" evidence="12">
    <location>
        <begin position="415"/>
        <end position="432"/>
    </location>
</feature>